<feature type="compositionally biased region" description="Basic and acidic residues" evidence="4">
    <location>
        <begin position="247"/>
        <end position="283"/>
    </location>
</feature>
<dbReference type="GO" id="GO:0005829">
    <property type="term" value="C:cytosol"/>
    <property type="evidence" value="ECO:0007669"/>
    <property type="project" value="TreeGrafter"/>
</dbReference>
<keyword evidence="2" id="KW-0694">RNA-binding</keyword>
<evidence type="ECO:0000256" key="3">
    <source>
        <dbReference type="ARBA" id="ARBA00023186"/>
    </source>
</evidence>
<name>A0A2U8FM97_9BURK</name>
<dbReference type="InterPro" id="IPR023529">
    <property type="entry name" value="ProQ"/>
</dbReference>
<evidence type="ECO:0000313" key="6">
    <source>
        <dbReference type="EMBL" id="AWI52125.1"/>
    </source>
</evidence>
<dbReference type="Gene3D" id="1.10.1710.10">
    <property type="entry name" value="ProQ/FinO domain"/>
    <property type="match status" value="1"/>
</dbReference>
<dbReference type="PANTHER" id="PTHR38106:SF1">
    <property type="entry name" value="RNA CHAPERONE PROQ"/>
    <property type="match status" value="1"/>
</dbReference>
<organism evidence="6 7">
    <name type="scientific">Aquabacterium olei</name>
    <dbReference type="NCBI Taxonomy" id="1296669"/>
    <lineage>
        <taxon>Bacteria</taxon>
        <taxon>Pseudomonadati</taxon>
        <taxon>Pseudomonadota</taxon>
        <taxon>Betaproteobacteria</taxon>
        <taxon>Burkholderiales</taxon>
        <taxon>Aquabacterium</taxon>
    </lineage>
</organism>
<sequence>MSSTPLPPSDLPSAQPAEPDTPATPDVPEADASAAPAGMSPAECAAELQRRFPALFGGEPKPLKLRIQVDIQERAPGVFSKTALSGFFRRYTHATAYLIAVSKGTSRFDLDGQPAGELSEEHRQIAETELARRRALVKERREAEAQARRDRAAVLADVDAGKLTAEAYCADKGVAPEAFEALLAQARKEAAEPRPEPRNRGPRNGQGPRRDRGGDRGEQRARGPRAERAPGEAAPAAGGEPGARPAPAERGERAERGARPHGDRPQGDRPRGDRAPRRPDGEQRAGQGPRPDRGDRNDRGPRRNDRSDRPRQDAAPRRERPADGNAPKSALALALEAAKAKSGKA</sequence>
<dbReference type="Proteomes" id="UP000244892">
    <property type="component" value="Chromosome"/>
</dbReference>
<proteinExistence type="predicted"/>
<feature type="domain" description="ProQ/FinO" evidence="5">
    <location>
        <begin position="37"/>
        <end position="146"/>
    </location>
</feature>
<evidence type="ECO:0000256" key="1">
    <source>
        <dbReference type="ARBA" id="ARBA00022490"/>
    </source>
</evidence>
<dbReference type="KEGG" id="aon:DEH84_00675"/>
<feature type="compositionally biased region" description="Pro residues" evidence="4">
    <location>
        <begin position="1"/>
        <end position="10"/>
    </location>
</feature>
<dbReference type="SMART" id="SM00945">
    <property type="entry name" value="ProQ"/>
    <property type="match status" value="1"/>
</dbReference>
<dbReference type="GO" id="GO:0034057">
    <property type="term" value="F:RNA strand-exchange activity"/>
    <property type="evidence" value="ECO:0007669"/>
    <property type="project" value="InterPro"/>
</dbReference>
<dbReference type="SUPFAM" id="SSF48657">
    <property type="entry name" value="FinO-like"/>
    <property type="match status" value="1"/>
</dbReference>
<dbReference type="GO" id="GO:0010608">
    <property type="term" value="P:post-transcriptional regulation of gene expression"/>
    <property type="evidence" value="ECO:0007669"/>
    <property type="project" value="InterPro"/>
</dbReference>
<dbReference type="AlphaFoldDB" id="A0A2U8FM97"/>
<dbReference type="RefSeq" id="WP_109033843.1">
    <property type="nucleotide sequence ID" value="NZ_CP029210.1"/>
</dbReference>
<evidence type="ECO:0000256" key="4">
    <source>
        <dbReference type="SAM" id="MobiDB-lite"/>
    </source>
</evidence>
<keyword evidence="1" id="KW-0963">Cytoplasm</keyword>
<feature type="compositionally biased region" description="Basic and acidic residues" evidence="4">
    <location>
        <begin position="187"/>
        <end position="199"/>
    </location>
</feature>
<feature type="region of interest" description="Disordered" evidence="4">
    <location>
        <begin position="1"/>
        <end position="42"/>
    </location>
</feature>
<dbReference type="PANTHER" id="PTHR38106">
    <property type="entry name" value="RNA CHAPERONE PROQ"/>
    <property type="match status" value="1"/>
</dbReference>
<feature type="compositionally biased region" description="Basic and acidic residues" evidence="4">
    <location>
        <begin position="290"/>
        <end position="322"/>
    </location>
</feature>
<dbReference type="Pfam" id="PF04352">
    <property type="entry name" value="ProQ"/>
    <property type="match status" value="1"/>
</dbReference>
<feature type="region of interest" description="Disordered" evidence="4">
    <location>
        <begin position="187"/>
        <end position="345"/>
    </location>
</feature>
<feature type="compositionally biased region" description="Low complexity" evidence="4">
    <location>
        <begin position="326"/>
        <end position="337"/>
    </location>
</feature>
<reference evidence="6 7" key="1">
    <citation type="submission" date="2018-05" db="EMBL/GenBank/DDBJ databases">
        <title>complete genome sequence of Aquabacterium olei NBRC 110486.</title>
        <authorList>
            <person name="Tang B."/>
            <person name="Chang J."/>
            <person name="Zhang L."/>
            <person name="Yang H."/>
        </authorList>
    </citation>
    <scope>NUCLEOTIDE SEQUENCE [LARGE SCALE GENOMIC DNA]</scope>
    <source>
        <strain evidence="6 7">NBRC 110486</strain>
    </source>
</reference>
<protein>
    <submittedName>
        <fullName evidence="6">Prop effector ProQ</fullName>
    </submittedName>
</protein>
<evidence type="ECO:0000313" key="7">
    <source>
        <dbReference type="Proteomes" id="UP000244892"/>
    </source>
</evidence>
<evidence type="ECO:0000256" key="2">
    <source>
        <dbReference type="ARBA" id="ARBA00022884"/>
    </source>
</evidence>
<feature type="compositionally biased region" description="Basic and acidic residues" evidence="4">
    <location>
        <begin position="208"/>
        <end position="230"/>
    </location>
</feature>
<accession>A0A2U8FM97</accession>
<keyword evidence="7" id="KW-1185">Reference proteome</keyword>
<dbReference type="InterPro" id="IPR016103">
    <property type="entry name" value="ProQ/FinO"/>
</dbReference>
<keyword evidence="3" id="KW-0143">Chaperone</keyword>
<dbReference type="GO" id="GO:0033592">
    <property type="term" value="F:RNA strand annealing activity"/>
    <property type="evidence" value="ECO:0007669"/>
    <property type="project" value="InterPro"/>
</dbReference>
<dbReference type="InterPro" id="IPR036442">
    <property type="entry name" value="ProQ/FinO_sf"/>
</dbReference>
<dbReference type="EMBL" id="CP029210">
    <property type="protein sequence ID" value="AWI52125.1"/>
    <property type="molecule type" value="Genomic_DNA"/>
</dbReference>
<gene>
    <name evidence="6" type="ORF">DEH84_00675</name>
</gene>
<feature type="compositionally biased region" description="Low complexity" evidence="4">
    <location>
        <begin position="231"/>
        <end position="246"/>
    </location>
</feature>
<evidence type="ECO:0000259" key="5">
    <source>
        <dbReference type="SMART" id="SM00945"/>
    </source>
</evidence>
<dbReference type="OrthoDB" id="9180746at2"/>